<reference evidence="2 3" key="1">
    <citation type="submission" date="2020-04" db="EMBL/GenBank/DDBJ databases">
        <title>Paenibacillus algicola sp. nov., a novel marine bacterium producing alginate lyase.</title>
        <authorList>
            <person name="Huang H."/>
        </authorList>
    </citation>
    <scope>NUCLEOTIDE SEQUENCE [LARGE SCALE GENOMIC DNA]</scope>
    <source>
        <strain evidence="2 3">L7-75</strain>
    </source>
</reference>
<comment type="caution">
    <text evidence="2">The sequence shown here is derived from an EMBL/GenBank/DDBJ whole genome shotgun (WGS) entry which is preliminary data.</text>
</comment>
<evidence type="ECO:0000313" key="3">
    <source>
        <dbReference type="Proteomes" id="UP000565468"/>
    </source>
</evidence>
<name>A0A848M8U5_PAELE</name>
<organism evidence="2 3">
    <name type="scientific">Paenibacillus lemnae</name>
    <dbReference type="NCBI Taxonomy" id="1330551"/>
    <lineage>
        <taxon>Bacteria</taxon>
        <taxon>Bacillati</taxon>
        <taxon>Bacillota</taxon>
        <taxon>Bacilli</taxon>
        <taxon>Bacillales</taxon>
        <taxon>Paenibacillaceae</taxon>
        <taxon>Paenibacillus</taxon>
    </lineage>
</organism>
<keyword evidence="3" id="KW-1185">Reference proteome</keyword>
<gene>
    <name evidence="2" type="ORF">HII30_14765</name>
</gene>
<dbReference type="Pfam" id="PF01636">
    <property type="entry name" value="APH"/>
    <property type="match status" value="1"/>
</dbReference>
<dbReference type="EMBL" id="JABBPN010000014">
    <property type="protein sequence ID" value="NMO97026.1"/>
    <property type="molecule type" value="Genomic_DNA"/>
</dbReference>
<proteinExistence type="predicted"/>
<dbReference type="AlphaFoldDB" id="A0A848M8U5"/>
<protein>
    <submittedName>
        <fullName evidence="2">Phosphotransferase</fullName>
    </submittedName>
</protein>
<dbReference type="InterPro" id="IPR002575">
    <property type="entry name" value="Aminoglycoside_PTrfase"/>
</dbReference>
<feature type="domain" description="Aminoglycoside phosphotransferase" evidence="1">
    <location>
        <begin position="30"/>
        <end position="201"/>
    </location>
</feature>
<evidence type="ECO:0000313" key="2">
    <source>
        <dbReference type="EMBL" id="NMO97026.1"/>
    </source>
</evidence>
<accession>A0A848M8U5</accession>
<sequence>MIGELTGVGNTAKVYEWRKNEVVKVFYDHESAKHEARNAEIISGLELRTPQYNGLIEIEGQLGIIYEKITGPTMLKQMDSSCDCLSNNARLMARLQFQMNTLDASALQPLQARLTYHIQGIQEFPELQKHSILDTMNLLQNDSFLCHYDFHPDNIIMSPGGPVIIDWLNALAGCPEADVTRTSMMLASSSLPPEVPGWLNDREARDYFHKEYLSEYLALSGLDSKVLEQWMVPTLAARIHEMQGLYREEIVDQLRVRLANDARPNKLDVLDV</sequence>
<evidence type="ECO:0000259" key="1">
    <source>
        <dbReference type="Pfam" id="PF01636"/>
    </source>
</evidence>
<dbReference type="GO" id="GO:0016740">
    <property type="term" value="F:transferase activity"/>
    <property type="evidence" value="ECO:0007669"/>
    <property type="project" value="UniProtKB-KW"/>
</dbReference>
<dbReference type="Gene3D" id="3.90.1200.10">
    <property type="match status" value="1"/>
</dbReference>
<dbReference type="Proteomes" id="UP000565468">
    <property type="component" value="Unassembled WGS sequence"/>
</dbReference>
<dbReference type="InterPro" id="IPR011009">
    <property type="entry name" value="Kinase-like_dom_sf"/>
</dbReference>
<dbReference type="SUPFAM" id="SSF56112">
    <property type="entry name" value="Protein kinase-like (PK-like)"/>
    <property type="match status" value="1"/>
</dbReference>
<keyword evidence="2" id="KW-0808">Transferase</keyword>